<evidence type="ECO:0000313" key="1">
    <source>
        <dbReference type="EMBL" id="MBB4665780.1"/>
    </source>
</evidence>
<protein>
    <submittedName>
        <fullName evidence="1">Uncharacterized protein</fullName>
    </submittedName>
</protein>
<dbReference type="Proteomes" id="UP000573729">
    <property type="component" value="Unassembled WGS sequence"/>
</dbReference>
<accession>A0A7W7FHX3</accession>
<organism evidence="1 2">
    <name type="scientific">Microbacterium marinum</name>
    <dbReference type="NCBI Taxonomy" id="421115"/>
    <lineage>
        <taxon>Bacteria</taxon>
        <taxon>Bacillati</taxon>
        <taxon>Actinomycetota</taxon>
        <taxon>Actinomycetes</taxon>
        <taxon>Micrococcales</taxon>
        <taxon>Microbacteriaceae</taxon>
        <taxon>Microbacterium</taxon>
    </lineage>
</organism>
<comment type="caution">
    <text evidence="1">The sequence shown here is derived from an EMBL/GenBank/DDBJ whole genome shotgun (WGS) entry which is preliminary data.</text>
</comment>
<dbReference type="EMBL" id="JACHMD010000001">
    <property type="protein sequence ID" value="MBB4665780.1"/>
    <property type="molecule type" value="Genomic_DNA"/>
</dbReference>
<sequence>MTTSISPGTLLFGTFSDGAVQAIGAALDPAVRADGQAFRLQTAAASIARATDWQARAAEAYRAAMDAWLVDLALLRIDLDAILGDLRAEYSRLSALSGRADG</sequence>
<evidence type="ECO:0000313" key="2">
    <source>
        <dbReference type="Proteomes" id="UP000573729"/>
    </source>
</evidence>
<name>A0A7W7FHX3_9MICO</name>
<proteinExistence type="predicted"/>
<gene>
    <name evidence="1" type="ORF">BKA24_000489</name>
</gene>
<reference evidence="1 2" key="1">
    <citation type="submission" date="2020-08" db="EMBL/GenBank/DDBJ databases">
        <title>Sequencing the genomes of 1000 actinobacteria strains.</title>
        <authorList>
            <person name="Klenk H.-P."/>
        </authorList>
    </citation>
    <scope>NUCLEOTIDE SEQUENCE [LARGE SCALE GENOMIC DNA]</scope>
    <source>
        <strain evidence="1 2">DSM 24947</strain>
    </source>
</reference>
<keyword evidence="2" id="KW-1185">Reference proteome</keyword>
<dbReference type="AlphaFoldDB" id="A0A7W7FHX3"/>
<dbReference type="RefSeq" id="WP_184214734.1">
    <property type="nucleotide sequence ID" value="NZ_JACHMD010000001.1"/>
</dbReference>